<name>A0ABS6BTU5_9CLOT</name>
<dbReference type="InterPro" id="IPR019888">
    <property type="entry name" value="Tscrpt_reg_AsnC-like"/>
</dbReference>
<evidence type="ECO:0000313" key="6">
    <source>
        <dbReference type="Proteomes" id="UP000776252"/>
    </source>
</evidence>
<dbReference type="Pfam" id="PF13412">
    <property type="entry name" value="HTH_24"/>
    <property type="match status" value="1"/>
</dbReference>
<dbReference type="RefSeq" id="WP_216149160.1">
    <property type="nucleotide sequence ID" value="NZ_JAHLDV010000022.1"/>
</dbReference>
<dbReference type="InterPro" id="IPR000485">
    <property type="entry name" value="AsnC-type_HTH_dom"/>
</dbReference>
<evidence type="ECO:0000256" key="1">
    <source>
        <dbReference type="ARBA" id="ARBA00023015"/>
    </source>
</evidence>
<dbReference type="PROSITE" id="PS00519">
    <property type="entry name" value="HTH_ASNC_1"/>
    <property type="match status" value="1"/>
</dbReference>
<proteinExistence type="predicted"/>
<dbReference type="InterPro" id="IPR011991">
    <property type="entry name" value="ArsR-like_HTH"/>
</dbReference>
<evidence type="ECO:0000256" key="3">
    <source>
        <dbReference type="ARBA" id="ARBA00023163"/>
    </source>
</evidence>
<protein>
    <submittedName>
        <fullName evidence="5">Lrp/AsnC family transcriptional regulator</fullName>
    </submittedName>
</protein>
<feature type="domain" description="HTH asnC-type" evidence="4">
    <location>
        <begin position="1"/>
        <end position="62"/>
    </location>
</feature>
<dbReference type="PANTHER" id="PTHR30154">
    <property type="entry name" value="LEUCINE-RESPONSIVE REGULATORY PROTEIN"/>
    <property type="match status" value="1"/>
</dbReference>
<sequence length="152" mass="17173">MDNIDIKILKLLQQNSRVTASEISTQINLSIPAVGDRLKKLDNAGIIEKYTIILNAKKFNKDLMIITFVSLESPKFTDLFINTILVDNEIVECHYLAGDYDYVLKIITESTESLERILNKIKNIPGVQKTKTTVSLSTIKNNYSIIPSEIIN</sequence>
<evidence type="ECO:0000259" key="4">
    <source>
        <dbReference type="PROSITE" id="PS50956"/>
    </source>
</evidence>
<dbReference type="SMART" id="SM00344">
    <property type="entry name" value="HTH_ASNC"/>
    <property type="match status" value="1"/>
</dbReference>
<reference evidence="5 6" key="1">
    <citation type="submission" date="2021-06" db="EMBL/GenBank/DDBJ databases">
        <title>Clostridia strains as spoilage organisms.</title>
        <authorList>
            <person name="Wambui J."/>
            <person name="Stephan R."/>
            <person name="Stevens M.J.A."/>
        </authorList>
    </citation>
    <scope>NUCLEOTIDE SEQUENCE [LARGE SCALE GENOMIC DNA]</scope>
    <source>
        <strain evidence="5 6">DSM 14204</strain>
    </source>
</reference>
<keyword evidence="1" id="KW-0805">Transcription regulation</keyword>
<dbReference type="Pfam" id="PF01037">
    <property type="entry name" value="AsnC_trans_reg"/>
    <property type="match status" value="1"/>
</dbReference>
<comment type="caution">
    <text evidence="5">The sequence shown here is derived from an EMBL/GenBank/DDBJ whole genome shotgun (WGS) entry which is preliminary data.</text>
</comment>
<keyword evidence="3" id="KW-0804">Transcription</keyword>
<dbReference type="PANTHER" id="PTHR30154:SF34">
    <property type="entry name" value="TRANSCRIPTIONAL REGULATOR AZLB"/>
    <property type="match status" value="1"/>
</dbReference>
<dbReference type="EMBL" id="JAHLDV010000022">
    <property type="protein sequence ID" value="MBU3160222.1"/>
    <property type="molecule type" value="Genomic_DNA"/>
</dbReference>
<keyword evidence="6" id="KW-1185">Reference proteome</keyword>
<dbReference type="PROSITE" id="PS50956">
    <property type="entry name" value="HTH_ASNC_2"/>
    <property type="match status" value="1"/>
</dbReference>
<dbReference type="InterPro" id="IPR019887">
    <property type="entry name" value="Tscrpt_reg_AsnC/Lrp_C"/>
</dbReference>
<accession>A0ABS6BTU5</accession>
<evidence type="ECO:0000256" key="2">
    <source>
        <dbReference type="ARBA" id="ARBA00023125"/>
    </source>
</evidence>
<dbReference type="Proteomes" id="UP000776252">
    <property type="component" value="Unassembled WGS sequence"/>
</dbReference>
<gene>
    <name evidence="5" type="ORF">KPL37_10720</name>
</gene>
<organism evidence="5 6">
    <name type="scientific">Clostridium frigoris</name>
    <dbReference type="NCBI Taxonomy" id="205327"/>
    <lineage>
        <taxon>Bacteria</taxon>
        <taxon>Bacillati</taxon>
        <taxon>Bacillota</taxon>
        <taxon>Clostridia</taxon>
        <taxon>Eubacteriales</taxon>
        <taxon>Clostridiaceae</taxon>
        <taxon>Clostridium</taxon>
    </lineage>
</organism>
<dbReference type="InterPro" id="IPR019885">
    <property type="entry name" value="Tscrpt_reg_HTH_AsnC-type_CS"/>
</dbReference>
<keyword evidence="2" id="KW-0238">DNA-binding</keyword>
<dbReference type="CDD" id="cd00090">
    <property type="entry name" value="HTH_ARSR"/>
    <property type="match status" value="1"/>
</dbReference>
<evidence type="ECO:0000313" key="5">
    <source>
        <dbReference type="EMBL" id="MBU3160222.1"/>
    </source>
</evidence>